<feature type="domain" description="Replication initiator A N-terminal" evidence="2">
    <location>
        <begin position="14"/>
        <end position="88"/>
    </location>
</feature>
<gene>
    <name evidence="3" type="ORF">ACFQU8_08515</name>
</gene>
<dbReference type="RefSeq" id="WP_382358797.1">
    <property type="nucleotide sequence ID" value="NZ_JBHTGR010000018.1"/>
</dbReference>
<comment type="caution">
    <text evidence="3">The sequence shown here is derived from an EMBL/GenBank/DDBJ whole genome shotgun (WGS) entry which is preliminary data.</text>
</comment>
<dbReference type="EMBL" id="JBHTGR010000018">
    <property type="protein sequence ID" value="MFC7747277.1"/>
    <property type="molecule type" value="Genomic_DNA"/>
</dbReference>
<evidence type="ECO:0000259" key="2">
    <source>
        <dbReference type="Pfam" id="PF06970"/>
    </source>
</evidence>
<name>A0ABW2UTN8_9BACI</name>
<proteinExistence type="predicted"/>
<feature type="region of interest" description="Disordered" evidence="1">
    <location>
        <begin position="125"/>
        <end position="185"/>
    </location>
</feature>
<evidence type="ECO:0000256" key="1">
    <source>
        <dbReference type="SAM" id="MobiDB-lite"/>
    </source>
</evidence>
<feature type="non-terminal residue" evidence="3">
    <location>
        <position position="245"/>
    </location>
</feature>
<dbReference type="Pfam" id="PF06970">
    <property type="entry name" value="RepA_N"/>
    <property type="match status" value="1"/>
</dbReference>
<evidence type="ECO:0000313" key="4">
    <source>
        <dbReference type="Proteomes" id="UP001596620"/>
    </source>
</evidence>
<keyword evidence="4" id="KW-1185">Reference proteome</keyword>
<protein>
    <submittedName>
        <fullName evidence="3">Replication initiator protein A</fullName>
    </submittedName>
</protein>
<dbReference type="Proteomes" id="UP001596620">
    <property type="component" value="Unassembled WGS sequence"/>
</dbReference>
<sequence length="245" mass="29060">MSNRFNIYDEYRDKFYRLPKVFFTNDTYSNLSNDAKMAWAILQDRLELSRKNGWIDDVGDYYFIFSNKRLGELINLGKTTVVKVKNELVDAGLLEQIQRGLNKTNLLYLNKPEVTKDDVYYINEQEKTSESSRDKEVQNLNSRKFKNRTPRSSENELQEVQKMNENDTDLNETEFSDSDDDENKKTRVSIREELTQLTDTNPHLKSLFEHLKSEMLDPYIVQDILTEMLDQHMLDYRLIDARNQL</sequence>
<feature type="compositionally biased region" description="Basic and acidic residues" evidence="1">
    <location>
        <begin position="125"/>
        <end position="137"/>
    </location>
</feature>
<feature type="compositionally biased region" description="Acidic residues" evidence="1">
    <location>
        <begin position="166"/>
        <end position="181"/>
    </location>
</feature>
<accession>A0ABW2UTN8</accession>
<evidence type="ECO:0000313" key="3">
    <source>
        <dbReference type="EMBL" id="MFC7747277.1"/>
    </source>
</evidence>
<dbReference type="InterPro" id="IPR010724">
    <property type="entry name" value="RepA_N"/>
</dbReference>
<organism evidence="3 4">
    <name type="scientific">Lentibacillus kimchii</name>
    <dbReference type="NCBI Taxonomy" id="1542911"/>
    <lineage>
        <taxon>Bacteria</taxon>
        <taxon>Bacillati</taxon>
        <taxon>Bacillota</taxon>
        <taxon>Bacilli</taxon>
        <taxon>Bacillales</taxon>
        <taxon>Bacillaceae</taxon>
        <taxon>Lentibacillus</taxon>
    </lineage>
</organism>
<reference evidence="4" key="1">
    <citation type="journal article" date="2019" name="Int. J. Syst. Evol. Microbiol.">
        <title>The Global Catalogue of Microorganisms (GCM) 10K type strain sequencing project: providing services to taxonomists for standard genome sequencing and annotation.</title>
        <authorList>
            <consortium name="The Broad Institute Genomics Platform"/>
            <consortium name="The Broad Institute Genome Sequencing Center for Infectious Disease"/>
            <person name="Wu L."/>
            <person name="Ma J."/>
        </authorList>
    </citation>
    <scope>NUCLEOTIDE SEQUENCE [LARGE SCALE GENOMIC DNA]</scope>
    <source>
        <strain evidence="4">JCM 30234</strain>
    </source>
</reference>